<gene>
    <name evidence="1" type="ORF">SAMN04487947_0422</name>
</gene>
<proteinExistence type="predicted"/>
<keyword evidence="2" id="KW-1185">Reference proteome</keyword>
<dbReference type="Proteomes" id="UP000198531">
    <property type="component" value="Unassembled WGS sequence"/>
</dbReference>
<sequence>MVDSLTCAVCGGSVPLDEDHHYVTDEKKRMHDRDEQDEFVLHDRCARATFEGWWSP</sequence>
<evidence type="ECO:0000313" key="2">
    <source>
        <dbReference type="Proteomes" id="UP000198531"/>
    </source>
</evidence>
<evidence type="ECO:0000313" key="1">
    <source>
        <dbReference type="EMBL" id="SFR36129.1"/>
    </source>
</evidence>
<dbReference type="STRING" id="553469.SAMN04487947_0422"/>
<reference evidence="2" key="1">
    <citation type="submission" date="2016-10" db="EMBL/GenBank/DDBJ databases">
        <authorList>
            <person name="Varghese N."/>
            <person name="Submissions S."/>
        </authorList>
    </citation>
    <scope>NUCLEOTIDE SEQUENCE [LARGE SCALE GENOMIC DNA]</scope>
    <source>
        <strain evidence="2">CGMCC 1.7736</strain>
    </source>
</reference>
<dbReference type="EMBL" id="FOYT01000001">
    <property type="protein sequence ID" value="SFR36129.1"/>
    <property type="molecule type" value="Genomic_DNA"/>
</dbReference>
<protein>
    <submittedName>
        <fullName evidence="1">Uncharacterized protein</fullName>
    </submittedName>
</protein>
<name>A0A1I6G1R9_9EURY</name>
<dbReference type="AlphaFoldDB" id="A0A1I6G1R9"/>
<dbReference type="OrthoDB" id="294954at2157"/>
<accession>A0A1I6G1R9</accession>
<organism evidence="1 2">
    <name type="scientific">Halogeometricum rufum</name>
    <dbReference type="NCBI Taxonomy" id="553469"/>
    <lineage>
        <taxon>Archaea</taxon>
        <taxon>Methanobacteriati</taxon>
        <taxon>Methanobacteriota</taxon>
        <taxon>Stenosarchaea group</taxon>
        <taxon>Halobacteria</taxon>
        <taxon>Halobacteriales</taxon>
        <taxon>Haloferacaceae</taxon>
        <taxon>Halogeometricum</taxon>
    </lineage>
</organism>
<dbReference type="RefSeq" id="WP_177232505.1">
    <property type="nucleotide sequence ID" value="NZ_FOYT01000001.1"/>
</dbReference>